<dbReference type="InterPro" id="IPR037046">
    <property type="entry name" value="AlkA_N_sf"/>
</dbReference>
<evidence type="ECO:0000313" key="12">
    <source>
        <dbReference type="Proteomes" id="UP001462640"/>
    </source>
</evidence>
<dbReference type="Gene3D" id="3.30.310.20">
    <property type="entry name" value="DNA-3-methyladenine glycosylase AlkA, N-terminal domain"/>
    <property type="match status" value="1"/>
</dbReference>
<evidence type="ECO:0000256" key="4">
    <source>
        <dbReference type="ARBA" id="ARBA00022603"/>
    </source>
</evidence>
<dbReference type="InterPro" id="IPR011257">
    <property type="entry name" value="DNA_glycosylase"/>
</dbReference>
<dbReference type="Gene3D" id="1.10.1670.10">
    <property type="entry name" value="Helix-hairpin-Helix base-excision DNA repair enzymes (C-terminal)"/>
    <property type="match status" value="1"/>
</dbReference>
<proteinExistence type="predicted"/>
<keyword evidence="8" id="KW-0804">Transcription</keyword>
<dbReference type="PROSITE" id="PS01124">
    <property type="entry name" value="HTH_ARAC_FAMILY_2"/>
    <property type="match status" value="1"/>
</dbReference>
<dbReference type="CDD" id="cd00056">
    <property type="entry name" value="ENDO3c"/>
    <property type="match status" value="1"/>
</dbReference>
<evidence type="ECO:0000256" key="8">
    <source>
        <dbReference type="ARBA" id="ARBA00023163"/>
    </source>
</evidence>
<dbReference type="SUPFAM" id="SSF48150">
    <property type="entry name" value="DNA-glycosylase"/>
    <property type="match status" value="1"/>
</dbReference>
<dbReference type="InterPro" id="IPR003265">
    <property type="entry name" value="HhH-GPD_domain"/>
</dbReference>
<accession>A0ABV0GEM0</accession>
<dbReference type="Pfam" id="PF00730">
    <property type="entry name" value="HhH-GPD"/>
    <property type="match status" value="1"/>
</dbReference>
<comment type="catalytic activity">
    <reaction evidence="1">
        <text>Hydrolysis of alkylated DNA, releasing 3-methyladenine, 3-methylguanine, 7-methylguanine and 7-methyladenine.</text>
        <dbReference type="EC" id="3.2.2.21"/>
    </reaction>
</comment>
<evidence type="ECO:0000313" key="11">
    <source>
        <dbReference type="EMBL" id="MEO3713479.1"/>
    </source>
</evidence>
<evidence type="ECO:0000256" key="6">
    <source>
        <dbReference type="ARBA" id="ARBA00023015"/>
    </source>
</evidence>
<dbReference type="Pfam" id="PF12833">
    <property type="entry name" value="HTH_18"/>
    <property type="match status" value="1"/>
</dbReference>
<evidence type="ECO:0000256" key="9">
    <source>
        <dbReference type="ARBA" id="ARBA00023204"/>
    </source>
</evidence>
<keyword evidence="7" id="KW-0010">Activator</keyword>
<keyword evidence="6" id="KW-0805">Transcription regulation</keyword>
<dbReference type="InterPro" id="IPR009057">
    <property type="entry name" value="Homeodomain-like_sf"/>
</dbReference>
<dbReference type="InterPro" id="IPR035451">
    <property type="entry name" value="Ada-like_dom_sf"/>
</dbReference>
<dbReference type="Gene3D" id="1.10.340.30">
    <property type="entry name" value="Hypothetical protein, domain 2"/>
    <property type="match status" value="1"/>
</dbReference>
<comment type="caution">
    <text evidence="11">The sequence shown here is derived from an EMBL/GenBank/DDBJ whole genome shotgun (WGS) entry which is preliminary data.</text>
</comment>
<dbReference type="Gene3D" id="1.10.10.60">
    <property type="entry name" value="Homeodomain-like"/>
    <property type="match status" value="2"/>
</dbReference>
<dbReference type="Pfam" id="PF02805">
    <property type="entry name" value="Ada_Zn_binding"/>
    <property type="match status" value="1"/>
</dbReference>
<protein>
    <recommendedName>
        <fullName evidence="3">DNA-3-methyladenine glycosylase II</fullName>
        <ecNumber evidence="3">3.2.2.21</ecNumber>
    </recommendedName>
</protein>
<reference evidence="11 12" key="1">
    <citation type="submission" date="2024-05" db="EMBL/GenBank/DDBJ databases">
        <title>Roseateles sp. 2.12 16S ribosomal RNA gene Genome sequencing and assembly.</title>
        <authorList>
            <person name="Woo H."/>
        </authorList>
    </citation>
    <scope>NUCLEOTIDE SEQUENCE [LARGE SCALE GENOMIC DNA]</scope>
    <source>
        <strain evidence="11 12">2.12</strain>
    </source>
</reference>
<dbReference type="InterPro" id="IPR018060">
    <property type="entry name" value="HTH_AraC"/>
</dbReference>
<evidence type="ECO:0000259" key="10">
    <source>
        <dbReference type="PROSITE" id="PS01124"/>
    </source>
</evidence>
<dbReference type="Proteomes" id="UP001462640">
    <property type="component" value="Unassembled WGS sequence"/>
</dbReference>
<evidence type="ECO:0000256" key="1">
    <source>
        <dbReference type="ARBA" id="ARBA00000086"/>
    </source>
</evidence>
<keyword evidence="5" id="KW-0227">DNA damage</keyword>
<dbReference type="Gene3D" id="3.40.10.10">
    <property type="entry name" value="DNA Methylphosphotriester Repair Domain"/>
    <property type="match status" value="1"/>
</dbReference>
<evidence type="ECO:0000256" key="3">
    <source>
        <dbReference type="ARBA" id="ARBA00012000"/>
    </source>
</evidence>
<name>A0ABV0GEM0_9BURK</name>
<dbReference type="InterPro" id="IPR051912">
    <property type="entry name" value="Alkylbase_DNA_Glycosylase/TA"/>
</dbReference>
<feature type="domain" description="HTH araC/xylS-type" evidence="10">
    <location>
        <begin position="93"/>
        <end position="194"/>
    </location>
</feature>
<dbReference type="EMBL" id="JBDPZC010000005">
    <property type="protein sequence ID" value="MEO3713479.1"/>
    <property type="molecule type" value="Genomic_DNA"/>
</dbReference>
<dbReference type="InterPro" id="IPR004026">
    <property type="entry name" value="Ada_DNA_repair_Zn-bd"/>
</dbReference>
<dbReference type="SMART" id="SM01009">
    <property type="entry name" value="AlkA_N"/>
    <property type="match status" value="1"/>
</dbReference>
<dbReference type="SUPFAM" id="SSF55945">
    <property type="entry name" value="TATA-box binding protein-like"/>
    <property type="match status" value="1"/>
</dbReference>
<evidence type="ECO:0000256" key="7">
    <source>
        <dbReference type="ARBA" id="ARBA00023159"/>
    </source>
</evidence>
<keyword evidence="9" id="KW-0234">DNA repair</keyword>
<dbReference type="SUPFAM" id="SSF57884">
    <property type="entry name" value="Ada DNA repair protein, N-terminal domain (N-Ada 10)"/>
    <property type="match status" value="1"/>
</dbReference>
<sequence>MSSLAPSPQLSPEHCYPALLARDARFDGLWFVGVSSTGIYCRPVCRVKTPRRENCHFFANAAQAEAAGYRPCLRCRPETAPAQDLRWSVTDASRTLARQAAQLIEADPRQNVSALAERLGISSRHLQRIFEAEHGVSPLAFLHTRRLLLAKQLLMDSPLAMAEVAEAAGFGSLRRFNALFLQHYRLQPGSLRKAGEPPPSVTACGEPGLRLAYRPPLAVDALLAFLEARAVPGVEQVDRRQQLLSRSLRLQHQGRWAVGRLVVRFQPERSTVLLSPCSTLWVAAGSLIPLVRRWLDLDAAPEAIHQQLTSLPALEPGLRLPGCVDRFELAVRAVLGQQVTVAAARTLASRFVERFGELLPEGHRTPEVQRLFPQPETIAVLPVEAIAELGIIRTRAQALIALARQWPTLAYAHQRGTQEEALAEVQALPGIGPWTAQYMLMRGWSAPDLFPPGDVVLKQQLTEPGQPAPSPKALALHAQAFSPYRSYAVLQLWHHAARSTRSKT</sequence>
<keyword evidence="4" id="KW-0489">Methyltransferase</keyword>
<keyword evidence="4" id="KW-0808">Transferase</keyword>
<dbReference type="InterPro" id="IPR023170">
    <property type="entry name" value="HhH_base_excis_C"/>
</dbReference>
<keyword evidence="12" id="KW-1185">Reference proteome</keyword>
<dbReference type="InterPro" id="IPR010316">
    <property type="entry name" value="AlkA_N"/>
</dbReference>
<dbReference type="PANTHER" id="PTHR43003">
    <property type="entry name" value="DNA-3-METHYLADENINE GLYCOSYLASE"/>
    <property type="match status" value="1"/>
</dbReference>
<dbReference type="RefSeq" id="WP_347609961.1">
    <property type="nucleotide sequence ID" value="NZ_JBDPZC010000005.1"/>
</dbReference>
<dbReference type="SMART" id="SM00478">
    <property type="entry name" value="ENDO3c"/>
    <property type="match status" value="1"/>
</dbReference>
<evidence type="ECO:0000256" key="2">
    <source>
        <dbReference type="ARBA" id="ARBA00001947"/>
    </source>
</evidence>
<dbReference type="SMART" id="SM00342">
    <property type="entry name" value="HTH_ARAC"/>
    <property type="match status" value="1"/>
</dbReference>
<dbReference type="PANTHER" id="PTHR43003:SF13">
    <property type="entry name" value="DNA-3-METHYLADENINE GLYCOSYLASE 2"/>
    <property type="match status" value="1"/>
</dbReference>
<dbReference type="SUPFAM" id="SSF46689">
    <property type="entry name" value="Homeodomain-like"/>
    <property type="match status" value="2"/>
</dbReference>
<dbReference type="Pfam" id="PF06029">
    <property type="entry name" value="AlkA_N"/>
    <property type="match status" value="1"/>
</dbReference>
<evidence type="ECO:0000256" key="5">
    <source>
        <dbReference type="ARBA" id="ARBA00022763"/>
    </source>
</evidence>
<dbReference type="EC" id="3.2.2.21" evidence="3"/>
<organism evidence="11 12">
    <name type="scientific">Roseateles flavus</name>
    <dbReference type="NCBI Taxonomy" id="3149041"/>
    <lineage>
        <taxon>Bacteria</taxon>
        <taxon>Pseudomonadati</taxon>
        <taxon>Pseudomonadota</taxon>
        <taxon>Betaproteobacteria</taxon>
        <taxon>Burkholderiales</taxon>
        <taxon>Sphaerotilaceae</taxon>
        <taxon>Roseateles</taxon>
    </lineage>
</organism>
<gene>
    <name evidence="11" type="ORF">ABDJ40_11955</name>
</gene>
<comment type="cofactor">
    <cofactor evidence="2">
        <name>Zn(2+)</name>
        <dbReference type="ChEBI" id="CHEBI:29105"/>
    </cofactor>
</comment>